<dbReference type="OrthoDB" id="610462at2759"/>
<dbReference type="PANTHER" id="PTHR23003">
    <property type="entry name" value="RNA RECOGNITION MOTIF RRM DOMAIN CONTAINING PROTEIN"/>
    <property type="match status" value="1"/>
</dbReference>
<dbReference type="PROSITE" id="PS50102">
    <property type="entry name" value="RRM"/>
    <property type="match status" value="1"/>
</dbReference>
<dbReference type="SUPFAM" id="SSF54928">
    <property type="entry name" value="RNA-binding domain, RBD"/>
    <property type="match status" value="2"/>
</dbReference>
<feature type="compositionally biased region" description="Polar residues" evidence="3">
    <location>
        <begin position="108"/>
        <end position="122"/>
    </location>
</feature>
<feature type="compositionally biased region" description="Basic and acidic residues" evidence="3">
    <location>
        <begin position="370"/>
        <end position="404"/>
    </location>
</feature>
<feature type="region of interest" description="Disordered" evidence="3">
    <location>
        <begin position="347"/>
        <end position="441"/>
    </location>
</feature>
<dbReference type="InterPro" id="IPR035979">
    <property type="entry name" value="RBD_domain_sf"/>
</dbReference>
<dbReference type="InterPro" id="IPR000504">
    <property type="entry name" value="RRM_dom"/>
</dbReference>
<keyword evidence="1 2" id="KW-0694">RNA-binding</keyword>
<name>A0A9P7YYE7_9HELO</name>
<dbReference type="GO" id="GO:0005737">
    <property type="term" value="C:cytoplasm"/>
    <property type="evidence" value="ECO:0007669"/>
    <property type="project" value="TreeGrafter"/>
</dbReference>
<evidence type="ECO:0000256" key="3">
    <source>
        <dbReference type="SAM" id="MobiDB-lite"/>
    </source>
</evidence>
<dbReference type="GO" id="GO:1990904">
    <property type="term" value="C:ribonucleoprotein complex"/>
    <property type="evidence" value="ECO:0007669"/>
    <property type="project" value="TreeGrafter"/>
</dbReference>
<evidence type="ECO:0000256" key="1">
    <source>
        <dbReference type="ARBA" id="ARBA00022884"/>
    </source>
</evidence>
<feature type="domain" description="RRM" evidence="4">
    <location>
        <begin position="248"/>
        <end position="334"/>
    </location>
</feature>
<evidence type="ECO:0000256" key="2">
    <source>
        <dbReference type="PROSITE-ProRule" id="PRU00176"/>
    </source>
</evidence>
<proteinExistence type="predicted"/>
<dbReference type="InterPro" id="IPR012677">
    <property type="entry name" value="Nucleotide-bd_a/b_plait_sf"/>
</dbReference>
<evidence type="ECO:0000259" key="4">
    <source>
        <dbReference type="PROSITE" id="PS50102"/>
    </source>
</evidence>
<reference evidence="5" key="1">
    <citation type="journal article" date="2021" name="IMA Fungus">
        <title>Genomic characterization of three marine fungi, including Emericellopsis atlantica sp. nov. with signatures of a generalist lifestyle and marine biomass degradation.</title>
        <authorList>
            <person name="Hagestad O.C."/>
            <person name="Hou L."/>
            <person name="Andersen J.H."/>
            <person name="Hansen E.H."/>
            <person name="Altermark B."/>
            <person name="Li C."/>
            <person name="Kuhnert E."/>
            <person name="Cox R.J."/>
            <person name="Crous P.W."/>
            <person name="Spatafora J.W."/>
            <person name="Lail K."/>
            <person name="Amirebrahimi M."/>
            <person name="Lipzen A."/>
            <person name="Pangilinan J."/>
            <person name="Andreopoulos W."/>
            <person name="Hayes R.D."/>
            <person name="Ng V."/>
            <person name="Grigoriev I.V."/>
            <person name="Jackson S.A."/>
            <person name="Sutton T.D.S."/>
            <person name="Dobson A.D.W."/>
            <person name="Rama T."/>
        </authorList>
    </citation>
    <scope>NUCLEOTIDE SEQUENCE</scope>
    <source>
        <strain evidence="5">TRa3180A</strain>
    </source>
</reference>
<dbReference type="Proteomes" id="UP000887226">
    <property type="component" value="Unassembled WGS sequence"/>
</dbReference>
<dbReference type="CDD" id="cd00590">
    <property type="entry name" value="RRM_SF"/>
    <property type="match status" value="1"/>
</dbReference>
<accession>A0A9P7YYE7</accession>
<evidence type="ECO:0000313" key="5">
    <source>
        <dbReference type="EMBL" id="KAG9242020.1"/>
    </source>
</evidence>
<organism evidence="5 6">
    <name type="scientific">Calycina marina</name>
    <dbReference type="NCBI Taxonomy" id="1763456"/>
    <lineage>
        <taxon>Eukaryota</taxon>
        <taxon>Fungi</taxon>
        <taxon>Dikarya</taxon>
        <taxon>Ascomycota</taxon>
        <taxon>Pezizomycotina</taxon>
        <taxon>Leotiomycetes</taxon>
        <taxon>Helotiales</taxon>
        <taxon>Pezizellaceae</taxon>
        <taxon>Calycina</taxon>
    </lineage>
</organism>
<dbReference type="GO" id="GO:0005634">
    <property type="term" value="C:nucleus"/>
    <property type="evidence" value="ECO:0007669"/>
    <property type="project" value="TreeGrafter"/>
</dbReference>
<keyword evidence="6" id="KW-1185">Reference proteome</keyword>
<dbReference type="PANTHER" id="PTHR23003:SF3">
    <property type="entry name" value="FI21236P1-RELATED"/>
    <property type="match status" value="1"/>
</dbReference>
<gene>
    <name evidence="5" type="ORF">BJ878DRAFT_193317</name>
</gene>
<dbReference type="InterPro" id="IPR050374">
    <property type="entry name" value="RRT5_SRSF_SR"/>
</dbReference>
<dbReference type="GO" id="GO:0003729">
    <property type="term" value="F:mRNA binding"/>
    <property type="evidence" value="ECO:0007669"/>
    <property type="project" value="TreeGrafter"/>
</dbReference>
<evidence type="ECO:0000313" key="6">
    <source>
        <dbReference type="Proteomes" id="UP000887226"/>
    </source>
</evidence>
<dbReference type="Gene3D" id="3.30.70.330">
    <property type="match status" value="2"/>
</dbReference>
<protein>
    <recommendedName>
        <fullName evidence="4">RRM domain-containing protein</fullName>
    </recommendedName>
</protein>
<sequence>MVQVAAGDITGLYYIPVANLPWGCTWQMLKDFARNSSGGELLDIDHALVNSGSKTGWVRVKGKENFRKALTHLNGGVLEHRCMIADGRNEMQTLTLCDTVAGPPPQRHQGSSSNSIQDTHQSPTISQSYYGMTSPSKSAYAVSEASTCHSYYTPQLAHLPSPMYNSSAYELPAPNYEYLGQHTSQSHISYVHPATSLAVYAGNLEPYAPVYVSSPPAVTYSIPSSYTEPSLPQPPPTSTSTLAMAEARKIVITQLQYFCTTADIQDLLYTAMANYSASYHYELEDLEVIKNSNGTSKGHAFAILSSYDVACYVVDSLNGCKFKGRTLQVRFAKEGVDPSYRHFADLQPAFSSPMEDRRRIPPSSKRASKSGKEKDVSSDRRSSSSGRQESRASDRKSTKDLQNDKKKHRSKPAEPATEVRAARTPEPPLVVDGSSNRKHRK</sequence>
<feature type="region of interest" description="Disordered" evidence="3">
    <location>
        <begin position="99"/>
        <end position="122"/>
    </location>
</feature>
<dbReference type="EMBL" id="MU254123">
    <property type="protein sequence ID" value="KAG9242020.1"/>
    <property type="molecule type" value="Genomic_DNA"/>
</dbReference>
<dbReference type="SMART" id="SM00360">
    <property type="entry name" value="RRM"/>
    <property type="match status" value="2"/>
</dbReference>
<comment type="caution">
    <text evidence="5">The sequence shown here is derived from an EMBL/GenBank/DDBJ whole genome shotgun (WGS) entry which is preliminary data.</text>
</comment>
<dbReference type="AlphaFoldDB" id="A0A9P7YYE7"/>